<protein>
    <submittedName>
        <fullName evidence="2">Uncharacterized protein</fullName>
    </submittedName>
</protein>
<feature type="compositionally biased region" description="Low complexity" evidence="1">
    <location>
        <begin position="41"/>
        <end position="53"/>
    </location>
</feature>
<reference evidence="2" key="1">
    <citation type="submission" date="2023-05" db="EMBL/GenBank/DDBJ databases">
        <title>Nepenthes gracilis genome sequencing.</title>
        <authorList>
            <person name="Fukushima K."/>
        </authorList>
    </citation>
    <scope>NUCLEOTIDE SEQUENCE</scope>
    <source>
        <strain evidence="2">SING2019-196</strain>
    </source>
</reference>
<dbReference type="Proteomes" id="UP001279734">
    <property type="component" value="Unassembled WGS sequence"/>
</dbReference>
<gene>
    <name evidence="2" type="ORF">Nepgr_033803</name>
</gene>
<comment type="caution">
    <text evidence="2">The sequence shown here is derived from an EMBL/GenBank/DDBJ whole genome shotgun (WGS) entry which is preliminary data.</text>
</comment>
<proteinExistence type="predicted"/>
<dbReference type="EMBL" id="BSYO01000047">
    <property type="protein sequence ID" value="GMH31959.1"/>
    <property type="molecule type" value="Genomic_DNA"/>
</dbReference>
<name>A0AAD3TMG5_NEPGR</name>
<sequence>MNDLPQTTGTCLKAQHWGAPLGALQSRSQPDAPSEPLLRLAGAPKASKAAGAKQEPAGMSHVRCPLMSVSLAMDGRPSDKPPSQQKSSKAAKHVIALRVSHHSLPCHGGSIC</sequence>
<evidence type="ECO:0000313" key="3">
    <source>
        <dbReference type="Proteomes" id="UP001279734"/>
    </source>
</evidence>
<organism evidence="2 3">
    <name type="scientific">Nepenthes gracilis</name>
    <name type="common">Slender pitcher plant</name>
    <dbReference type="NCBI Taxonomy" id="150966"/>
    <lineage>
        <taxon>Eukaryota</taxon>
        <taxon>Viridiplantae</taxon>
        <taxon>Streptophyta</taxon>
        <taxon>Embryophyta</taxon>
        <taxon>Tracheophyta</taxon>
        <taxon>Spermatophyta</taxon>
        <taxon>Magnoliopsida</taxon>
        <taxon>eudicotyledons</taxon>
        <taxon>Gunneridae</taxon>
        <taxon>Pentapetalae</taxon>
        <taxon>Caryophyllales</taxon>
        <taxon>Nepenthaceae</taxon>
        <taxon>Nepenthes</taxon>
    </lineage>
</organism>
<dbReference type="AlphaFoldDB" id="A0AAD3TMG5"/>
<keyword evidence="3" id="KW-1185">Reference proteome</keyword>
<evidence type="ECO:0000313" key="2">
    <source>
        <dbReference type="EMBL" id="GMH31959.1"/>
    </source>
</evidence>
<accession>A0AAD3TMG5</accession>
<feature type="region of interest" description="Disordered" evidence="1">
    <location>
        <begin position="22"/>
        <end position="92"/>
    </location>
</feature>
<evidence type="ECO:0000256" key="1">
    <source>
        <dbReference type="SAM" id="MobiDB-lite"/>
    </source>
</evidence>